<keyword evidence="2" id="KW-0677">Repeat</keyword>
<keyword evidence="1" id="KW-0479">Metal-binding</keyword>
<dbReference type="Pfam" id="PF13901">
    <property type="entry name" value="RH_dom"/>
    <property type="match status" value="1"/>
</dbReference>
<organism evidence="7 8">
    <name type="scientific">Nepenthes gracilis</name>
    <name type="common">Slender pitcher plant</name>
    <dbReference type="NCBI Taxonomy" id="150966"/>
    <lineage>
        <taxon>Eukaryota</taxon>
        <taxon>Viridiplantae</taxon>
        <taxon>Streptophyta</taxon>
        <taxon>Embryophyta</taxon>
        <taxon>Tracheophyta</taxon>
        <taxon>Spermatophyta</taxon>
        <taxon>Magnoliopsida</taxon>
        <taxon>eudicotyledons</taxon>
        <taxon>Gunneridae</taxon>
        <taxon>Pentapetalae</taxon>
        <taxon>Caryophyllales</taxon>
        <taxon>Nepenthaceae</taxon>
        <taxon>Nepenthes</taxon>
    </lineage>
</organism>
<dbReference type="InterPro" id="IPR051366">
    <property type="entry name" value="DEF8"/>
</dbReference>
<evidence type="ECO:0000259" key="6">
    <source>
        <dbReference type="PROSITE" id="PS50195"/>
    </source>
</evidence>
<sequence>MNNEGETRGETSEVTSDLFNNEYLPQFQKFEGCDASPVASSRYSSCGESEFERYCSANSVMGTPSVCSSMGAFHECMESEFGSVKCFDVGESDALEGFSLCGRSPRNFQNKRFSLSVESSCWDSQNDVFSNGKDAEEATNIEGLVGFDAGLQFDDNAYYSFSGEMPHGGTNDKRLSRSSDGVDEKEIDRINDSREVNSESHTENSEFLSSTVENVLKQRALDSQSSDANFIHEPNHLVHNSVGVLLPQPAQVIDERDCERCTEQDEASSKDEHSEGEDSMFNYGSDEENSPTVYYARNLHGCHEVYEESGNLVLMNTSSAFGSNDWEDFELERVGTDSAPPMLGESQECQERNIEIKITPPDLSSRRPGHYNNFDIQEQEKGSIDVSIVNDQVEGVDGPSECPISCLETFTDSSRFGESVGDETDIAVSRKQVLDAETEAYGQGYSVHNAFVKQDSWKQPELQGMESMDGVREKELLCVSDNEAISDDDQQLLKSQKLCKLQQQLDLFPDTMHIHASFPSKDVFEDFPTKDVLEDEGMVFSEDYKLSSVSSTSESNEGRIQNDMNLVEDTKKGRNFEMNALYDEVVHEMEEILLESANSPVGRLNSSSVMFNSQQPLPIDDDGSSSSASVLNNDYLQNSQPVRLDGIEVVGAKQKKGDISFSERLVGVKEHTVYVIRVWSGKNKWDIERRYRDFYTLYRQLKYLFTERGWILPSPWSSVEQESRKIFSNASPDVISERSVLIQECLCSIINSRHSSGALSSLIWFLSPPNSLLSSSLSNVVVHQSTTAADAENISTLGKTISLVLELQPLKLAKQLLEEQHYTCAGCHKHFVDGKSRVKEFVQAFGWGKPRFCEYTGQLFCSSCHTNDTAVLPARVLHHWDFTEHPVSQLAKSYLDSIIDQPMLCVSAVNPLLFSKVPALLSVVSIRKKIGAMLAYVQCPFRRSLYRGLRSRRYLLESNDFFALRDLIDLSKGAFAALPVILETVLKKIHEHITEQCLVCCDVGVPCAARQACDDPSSLIFPFQDEDIERCESCKSVFHKHCFTRLTKCPCGMHLKSDDGTDSMSEPSLGAGGNAEGDLSLLRKKSHTVTAEGFLPRLFSTGRPGKTRGHLEGDTVILMGSLPSTSI</sequence>
<feature type="region of interest" description="Disordered" evidence="5">
    <location>
        <begin position="163"/>
        <end position="209"/>
    </location>
</feature>
<dbReference type="Gene3D" id="3.30.1520.10">
    <property type="entry name" value="Phox-like domain"/>
    <property type="match status" value="1"/>
</dbReference>
<evidence type="ECO:0000256" key="3">
    <source>
        <dbReference type="ARBA" id="ARBA00022771"/>
    </source>
</evidence>
<dbReference type="EMBL" id="BSYO01000026">
    <property type="protein sequence ID" value="GMH23408.1"/>
    <property type="molecule type" value="Genomic_DNA"/>
</dbReference>
<keyword evidence="8" id="KW-1185">Reference proteome</keyword>
<dbReference type="PROSITE" id="PS50195">
    <property type="entry name" value="PX"/>
    <property type="match status" value="1"/>
</dbReference>
<dbReference type="GO" id="GO:0005768">
    <property type="term" value="C:endosome"/>
    <property type="evidence" value="ECO:0007669"/>
    <property type="project" value="UniProtKB-ARBA"/>
</dbReference>
<dbReference type="AlphaFoldDB" id="A0AAD3T5S2"/>
<dbReference type="SUPFAM" id="SSF64268">
    <property type="entry name" value="PX domain"/>
    <property type="match status" value="1"/>
</dbReference>
<evidence type="ECO:0000313" key="7">
    <source>
        <dbReference type="EMBL" id="GMH23408.1"/>
    </source>
</evidence>
<dbReference type="Pfam" id="PF00787">
    <property type="entry name" value="PX"/>
    <property type="match status" value="1"/>
</dbReference>
<dbReference type="Proteomes" id="UP001279734">
    <property type="component" value="Unassembled WGS sequence"/>
</dbReference>
<dbReference type="InterPro" id="IPR036871">
    <property type="entry name" value="PX_dom_sf"/>
</dbReference>
<dbReference type="InterPro" id="IPR025258">
    <property type="entry name" value="RH_dom"/>
</dbReference>
<dbReference type="GO" id="GO:0008270">
    <property type="term" value="F:zinc ion binding"/>
    <property type="evidence" value="ECO:0007669"/>
    <property type="project" value="UniProtKB-KW"/>
</dbReference>
<accession>A0AAD3T5S2</accession>
<evidence type="ECO:0000256" key="1">
    <source>
        <dbReference type="ARBA" id="ARBA00022723"/>
    </source>
</evidence>
<dbReference type="InterPro" id="IPR001683">
    <property type="entry name" value="PX_dom"/>
</dbReference>
<evidence type="ECO:0000256" key="5">
    <source>
        <dbReference type="SAM" id="MobiDB-lite"/>
    </source>
</evidence>
<keyword evidence="4" id="KW-0862">Zinc</keyword>
<dbReference type="PANTHER" id="PTHR12326:SF3">
    <property type="entry name" value="DIFFERENTIALLY EXPRESSED IN FDCP 8 HOMOLOG"/>
    <property type="match status" value="1"/>
</dbReference>
<feature type="compositionally biased region" description="Basic and acidic residues" evidence="5">
    <location>
        <begin position="170"/>
        <end position="204"/>
    </location>
</feature>
<evidence type="ECO:0000256" key="4">
    <source>
        <dbReference type="ARBA" id="ARBA00022833"/>
    </source>
</evidence>
<feature type="compositionally biased region" description="Basic and acidic residues" evidence="5">
    <location>
        <begin position="257"/>
        <end position="273"/>
    </location>
</feature>
<evidence type="ECO:0000256" key="2">
    <source>
        <dbReference type="ARBA" id="ARBA00022737"/>
    </source>
</evidence>
<feature type="domain" description="PX" evidence="6">
    <location>
        <begin position="652"/>
        <end position="772"/>
    </location>
</feature>
<proteinExistence type="predicted"/>
<comment type="caution">
    <text evidence="7">The sequence shown here is derived from an EMBL/GenBank/DDBJ whole genome shotgun (WGS) entry which is preliminary data.</text>
</comment>
<gene>
    <name evidence="7" type="ORF">Nepgr_025251</name>
</gene>
<dbReference type="SMART" id="SM01175">
    <property type="entry name" value="DUF4206"/>
    <property type="match status" value="1"/>
</dbReference>
<dbReference type="CDD" id="cd06093">
    <property type="entry name" value="PX_domain"/>
    <property type="match status" value="1"/>
</dbReference>
<evidence type="ECO:0000313" key="8">
    <source>
        <dbReference type="Proteomes" id="UP001279734"/>
    </source>
</evidence>
<dbReference type="PANTHER" id="PTHR12326">
    <property type="entry name" value="PLECKSTRIN HOMOLOGY DOMAIN CONTAINING PROTEIN"/>
    <property type="match status" value="1"/>
</dbReference>
<reference evidence="7" key="1">
    <citation type="submission" date="2023-05" db="EMBL/GenBank/DDBJ databases">
        <title>Nepenthes gracilis genome sequencing.</title>
        <authorList>
            <person name="Fukushima K."/>
        </authorList>
    </citation>
    <scope>NUCLEOTIDE SEQUENCE</scope>
    <source>
        <strain evidence="7">SING2019-196</strain>
    </source>
</reference>
<protein>
    <recommendedName>
        <fullName evidence="6">PX domain-containing protein</fullName>
    </recommendedName>
</protein>
<keyword evidence="3" id="KW-0863">Zinc-finger</keyword>
<name>A0AAD3T5S2_NEPGR</name>
<feature type="region of interest" description="Disordered" evidence="5">
    <location>
        <begin position="257"/>
        <end position="287"/>
    </location>
</feature>
<dbReference type="GO" id="GO:0035091">
    <property type="term" value="F:phosphatidylinositol binding"/>
    <property type="evidence" value="ECO:0007669"/>
    <property type="project" value="InterPro"/>
</dbReference>
<dbReference type="GO" id="GO:0016020">
    <property type="term" value="C:membrane"/>
    <property type="evidence" value="ECO:0007669"/>
    <property type="project" value="UniProtKB-ARBA"/>
</dbReference>